<dbReference type="Gene3D" id="2.60.40.640">
    <property type="match status" value="1"/>
</dbReference>
<dbReference type="Gene3D" id="1.10.555.10">
    <property type="entry name" value="Rho GTPase activation protein"/>
    <property type="match status" value="1"/>
</dbReference>
<gene>
    <name evidence="5" type="ORF">FBUS_01231</name>
</gene>
<dbReference type="SUPFAM" id="SSF48350">
    <property type="entry name" value="GTPase activation domain, GAP"/>
    <property type="match status" value="1"/>
</dbReference>
<dbReference type="SUPFAM" id="SSF103657">
    <property type="entry name" value="BAR/IMD domain-like"/>
    <property type="match status" value="1"/>
</dbReference>
<feature type="compositionally biased region" description="Polar residues" evidence="3">
    <location>
        <begin position="186"/>
        <end position="204"/>
    </location>
</feature>
<proteinExistence type="inferred from homology"/>
<dbReference type="InterPro" id="IPR014756">
    <property type="entry name" value="Ig_E-set"/>
</dbReference>
<feature type="compositionally biased region" description="Polar residues" evidence="3">
    <location>
        <begin position="442"/>
        <end position="456"/>
    </location>
</feature>
<evidence type="ECO:0000256" key="1">
    <source>
        <dbReference type="ARBA" id="ARBA00005298"/>
    </source>
</evidence>
<dbReference type="SMART" id="SM00324">
    <property type="entry name" value="RhoGAP"/>
    <property type="match status" value="1"/>
</dbReference>
<evidence type="ECO:0000256" key="3">
    <source>
        <dbReference type="SAM" id="MobiDB-lite"/>
    </source>
</evidence>
<evidence type="ECO:0000313" key="6">
    <source>
        <dbReference type="Proteomes" id="UP000728185"/>
    </source>
</evidence>
<evidence type="ECO:0000256" key="2">
    <source>
        <dbReference type="ARBA" id="ARBA00022468"/>
    </source>
</evidence>
<dbReference type="InterPro" id="IPR011021">
    <property type="entry name" value="Arrestin-like_N"/>
</dbReference>
<dbReference type="GO" id="GO:0007165">
    <property type="term" value="P:signal transduction"/>
    <property type="evidence" value="ECO:0007669"/>
    <property type="project" value="InterPro"/>
</dbReference>
<dbReference type="GO" id="GO:0005096">
    <property type="term" value="F:GTPase activator activity"/>
    <property type="evidence" value="ECO:0007669"/>
    <property type="project" value="UniProtKB-KW"/>
</dbReference>
<feature type="region of interest" description="Disordered" evidence="3">
    <location>
        <begin position="157"/>
        <end position="233"/>
    </location>
</feature>
<dbReference type="InterPro" id="IPR000198">
    <property type="entry name" value="RhoGAP_dom"/>
</dbReference>
<dbReference type="PROSITE" id="PS50238">
    <property type="entry name" value="RHOGAP"/>
    <property type="match status" value="1"/>
</dbReference>
<dbReference type="Proteomes" id="UP000728185">
    <property type="component" value="Unassembled WGS sequence"/>
</dbReference>
<feature type="compositionally biased region" description="Polar residues" evidence="3">
    <location>
        <begin position="699"/>
        <end position="710"/>
    </location>
</feature>
<dbReference type="InterPro" id="IPR014752">
    <property type="entry name" value="Arrestin-like_C"/>
</dbReference>
<dbReference type="OrthoDB" id="79452at2759"/>
<dbReference type="InterPro" id="IPR008936">
    <property type="entry name" value="Rho_GTPase_activation_prot"/>
</dbReference>
<dbReference type="CDD" id="cd00159">
    <property type="entry name" value="RhoGAP"/>
    <property type="match status" value="1"/>
</dbReference>
<feature type="region of interest" description="Disordered" evidence="3">
    <location>
        <begin position="428"/>
        <end position="456"/>
    </location>
</feature>
<evidence type="ECO:0000259" key="4">
    <source>
        <dbReference type="PROSITE" id="PS50238"/>
    </source>
</evidence>
<feature type="compositionally biased region" description="Low complexity" evidence="3">
    <location>
        <begin position="157"/>
        <end position="185"/>
    </location>
</feature>
<keyword evidence="2" id="KW-0343">GTPase activation</keyword>
<dbReference type="PANTHER" id="PTHR15228:SF25">
    <property type="entry name" value="F-BAR DOMAIN-CONTAINING PROTEIN"/>
    <property type="match status" value="1"/>
</dbReference>
<dbReference type="InterPro" id="IPR027267">
    <property type="entry name" value="AH/BAR_dom_sf"/>
</dbReference>
<dbReference type="GO" id="GO:0051056">
    <property type="term" value="P:regulation of small GTPase mediated signal transduction"/>
    <property type="evidence" value="ECO:0007669"/>
    <property type="project" value="UniProtKB-ARBA"/>
</dbReference>
<feature type="region of interest" description="Disordered" evidence="3">
    <location>
        <begin position="387"/>
        <end position="408"/>
    </location>
</feature>
<organism evidence="5 6">
    <name type="scientific">Fasciolopsis buskii</name>
    <dbReference type="NCBI Taxonomy" id="27845"/>
    <lineage>
        <taxon>Eukaryota</taxon>
        <taxon>Metazoa</taxon>
        <taxon>Spiralia</taxon>
        <taxon>Lophotrochozoa</taxon>
        <taxon>Platyhelminthes</taxon>
        <taxon>Trematoda</taxon>
        <taxon>Digenea</taxon>
        <taxon>Plagiorchiida</taxon>
        <taxon>Echinostomata</taxon>
        <taxon>Echinostomatoidea</taxon>
        <taxon>Fasciolidae</taxon>
        <taxon>Fasciolopsis</taxon>
    </lineage>
</organism>
<accession>A0A8E0VFD1</accession>
<feature type="compositionally biased region" description="Low complexity" evidence="3">
    <location>
        <begin position="205"/>
        <end position="214"/>
    </location>
</feature>
<comment type="caution">
    <text evidence="5">The sequence shown here is derived from an EMBL/GenBank/DDBJ whole genome shotgun (WGS) entry which is preliminary data.</text>
</comment>
<dbReference type="EMBL" id="LUCM01009769">
    <property type="protein sequence ID" value="KAA0186422.1"/>
    <property type="molecule type" value="Genomic_DNA"/>
</dbReference>
<feature type="region of interest" description="Disordered" evidence="3">
    <location>
        <begin position="1735"/>
        <end position="1767"/>
    </location>
</feature>
<dbReference type="Pfam" id="PF00620">
    <property type="entry name" value="RhoGAP"/>
    <property type="match status" value="1"/>
</dbReference>
<dbReference type="Gene3D" id="1.20.1270.60">
    <property type="entry name" value="Arfaptin homology (AH) domain/BAR domain"/>
    <property type="match status" value="1"/>
</dbReference>
<keyword evidence="6" id="KW-1185">Reference proteome</keyword>
<protein>
    <submittedName>
        <fullName evidence="5">Minor histocompatibility protein HA-1</fullName>
    </submittedName>
</protein>
<reference evidence="5" key="1">
    <citation type="submission" date="2019-05" db="EMBL/GenBank/DDBJ databases">
        <title>Annotation for the trematode Fasciolopsis buski.</title>
        <authorList>
            <person name="Choi Y.-J."/>
        </authorList>
    </citation>
    <scope>NUCLEOTIDE SEQUENCE</scope>
    <source>
        <strain evidence="5">HT</strain>
        <tissue evidence="5">Whole worm</tissue>
    </source>
</reference>
<dbReference type="PANTHER" id="PTHR15228">
    <property type="entry name" value="SPERMATHECAL PHYSIOLOGY VARIANT"/>
    <property type="match status" value="1"/>
</dbReference>
<evidence type="ECO:0000313" key="5">
    <source>
        <dbReference type="EMBL" id="KAA0186422.1"/>
    </source>
</evidence>
<feature type="compositionally biased region" description="Basic and acidic residues" evidence="3">
    <location>
        <begin position="222"/>
        <end position="233"/>
    </location>
</feature>
<dbReference type="SUPFAM" id="SSF81296">
    <property type="entry name" value="E set domains"/>
    <property type="match status" value="1"/>
</dbReference>
<comment type="similarity">
    <text evidence="1">Belongs to the arrestin family.</text>
</comment>
<name>A0A8E0VFD1_9TREM</name>
<dbReference type="Pfam" id="PF00339">
    <property type="entry name" value="Arrestin_N"/>
    <property type="match status" value="1"/>
</dbReference>
<feature type="domain" description="Rho-GAP" evidence="4">
    <location>
        <begin position="467"/>
        <end position="674"/>
    </location>
</feature>
<feature type="region of interest" description="Disordered" evidence="3">
    <location>
        <begin position="662"/>
        <end position="722"/>
    </location>
</feature>
<sequence length="1789" mass="198427">MPDWLFKSKRYLDITVNFAKNEACRAIVKHFQAFESNLNSLVGAPMKSQTLNLARMLIDHSKEMEMHNTKRCRELLEVLTRQRTLFEKTRKFLKDKWKADVKRMLDAENSLIKTKSAYYQRCQTGVKLREELAMAQNQLNEMNAGMAPVIVVGPVVSSGSVSPSPTSTGQGQSSSSANSPGVSQGQTVGSTASLTQDITDNVPDSSATSSSSTSNQVAKQRAKVERLEKQLSDNDKKEIEQMYAYREAVEQANHRLCELEKSKMEILCDTRLTIRKSDEVVKDSLAELFNHLHMTRINMVKQYETVASAFQDYVPCSEYRALIDEHIQKGVDTYPEKYQFAGFHEASSSGGKLDSLTGRFLGRSAGSGRDASDNDPLAATRSALCIHSDSDSDGDEEPGPSKSSGLVSTSSNVLSSLVEFGSNLFRPDSKKSVRGKRGQGSAGSTNQTAMSGSATTESLDTLTAQLANLEKEYLAACYPIARCVAAIEKQPGGLETHGIYRVPASKAKVASLLETIQSNQPMTPEKASDDIAMLSQEHPLTLAGLIKTRLIALPEPLLTYNLYPNFVELGKVFDASDANILKELVKRLQLLINHLSPGNKRLAGLLFHHLYRFQVANMMEFMDNKGQTRVVEVLIDQVVEIFGPPEQFDPIFILTSPPPTAEDELGLRRGSGPLTRRNTAAPTAKSTDSKPLLLHPQATRAQSTNASVSGQDPAGTETGTNLSASSLQPCLLRSATISASSPGRSAALIGQPLPLYTPYRPTTPTVVTDSRGTTTIVATEKQLGPIQARTEDNTDLTAERKSMQTAVSIPDATLKGEDMSTLTGSHHQPLSVVKNIKKLVTGDNTATVATSCVTTTITNATSATITTANLVPATATTTTTTTTTTSSTSTSGGGGKVSLAFAGKQFTLGGKQLISTEKSTGSTTTGSTISNLVIGRRLPMGSRLSPARRPDSDSTKIKDPIDLDDYTYIDTDPSVVRVEILGRTVVAAPFRRKFRPAKWWTRERRWIQDKLFWMQGTGCVVTDLTVHTNPERQETGLNMNKLKFPSDHVLSKLTPEFRTVGEEIHCFASSDLVGRTSSETSEIVSPGEHNFHFRFLLSRTCPCTFSGARGSVEYRINAVLQHSDGYNQKTTQGFRVVRELLIDRTSDIRSTFACPPSSRNFVSSFDLFTSNEDMTPLINLVKLRAGCYDSPRRFKRVNCDVRPRSSSLWTVESDPRSHETYRWQFTRKGRNAEHSGWSCPRPLAVEYCHTCVDARRLSNPENLVRKSTDSRKSLEEETKLKLKPLTWRKRICRVVSRSYLLESSKIKEDKSTVRLSRCIDSSRILPSSWISRAYTSGYGSYPNTAPAMQSGYAISCRLTVSQRQVVPGETVTARLTLFVEDPFALVLATTAGSIGSDNFQWCALFNGPCSKQSRRMWSPLARAFVSYFLEDSYKRQVNGADRYVSSVWWKSVIKRPYRIFLVLRQMITYRDWTGHVISEEERDIYVAEMENKQSNEGHLLRVVLEQVIRIPPVTPTSLEGCAYIHVSYRIGVIHLKLKRLTHIWTPNEWQVLGDKRPKLVNRVIERLYVINPSTPSLRWTRAPIALAYNKLKTKHIQKQDVYRELQLSIPLIIGTAHSSTTSAGSSCVSHCTVVNLGPVFFMQWPDSCANDSLPPVCDCYSDEISSLRGDRSASCGRLEKSIYLKSGRRRTDSDECYSVRNRRVTIDVNSDLKSSYPDEFRSTVLDHLQSAARVGADPNGNVRRSSEPSPTHFVPGDRKRHSVPTRSIHQSNQYRIAKNEGVIRNSIEI</sequence>
<feature type="compositionally biased region" description="Polar residues" evidence="3">
    <location>
        <begin position="676"/>
        <end position="686"/>
    </location>
</feature>
<dbReference type="InterPro" id="IPR051025">
    <property type="entry name" value="RhoGAP"/>
</dbReference>